<dbReference type="PhylomeDB" id="A0A0G4EXD9"/>
<evidence type="ECO:0000256" key="1">
    <source>
        <dbReference type="SAM" id="Coils"/>
    </source>
</evidence>
<dbReference type="OMA" id="ENERKCG"/>
<dbReference type="InParanoid" id="A0A0G4EXD9"/>
<keyword evidence="3" id="KW-1185">Reference proteome</keyword>
<feature type="coiled-coil region" evidence="1">
    <location>
        <begin position="435"/>
        <end position="490"/>
    </location>
</feature>
<evidence type="ECO:0000313" key="3">
    <source>
        <dbReference type="Proteomes" id="UP000041254"/>
    </source>
</evidence>
<accession>A0A0G4EXD9</accession>
<proteinExistence type="predicted"/>
<dbReference type="Proteomes" id="UP000041254">
    <property type="component" value="Unassembled WGS sequence"/>
</dbReference>
<keyword evidence="1" id="KW-0175">Coiled coil</keyword>
<dbReference type="EMBL" id="CDMY01000336">
    <property type="protein sequence ID" value="CEM03239.1"/>
    <property type="molecule type" value="Genomic_DNA"/>
</dbReference>
<dbReference type="AlphaFoldDB" id="A0A0G4EXD9"/>
<protein>
    <submittedName>
        <fullName evidence="2">Uncharacterized protein</fullName>
    </submittedName>
</protein>
<gene>
    <name evidence="2" type="ORF">Vbra_21087</name>
</gene>
<name>A0A0G4EXD9_VITBC</name>
<feature type="coiled-coil region" evidence="1">
    <location>
        <begin position="274"/>
        <end position="308"/>
    </location>
</feature>
<organism evidence="2 3">
    <name type="scientific">Vitrella brassicaformis (strain CCMP3155)</name>
    <dbReference type="NCBI Taxonomy" id="1169540"/>
    <lineage>
        <taxon>Eukaryota</taxon>
        <taxon>Sar</taxon>
        <taxon>Alveolata</taxon>
        <taxon>Colpodellida</taxon>
        <taxon>Vitrellaceae</taxon>
        <taxon>Vitrella</taxon>
    </lineage>
</organism>
<sequence>MERTKRTPGFRDHFIHIIETLKNDLLQLLQGLGSIVDDELVFNSSTRNPPLHTLEQTVKRVSGYTINYSFLAGRSGASGEEAAGQLLEPLLTLLNLREAVLYQFLYAILYRCAVCMMDIGIRRKYSAGGIAEVYNLIIDFQAKSGVIPDRPPLPAIVPSPGPYTHPSLLATPTATPVASVRLIELSKEIDMLDGAVRNYAAGNEMVIIEAPTRDGKSAQQEMQQCDLRRELTAMWKKTITLEGEINQLKSVKYTPTTELIQNLTAKTKSQAELISKLQIEKSEWETKANQLEIKNQELKRSLHEAEEQRSAVAHPVAAPTAISLASSAAARGSAVIQDQLERELETARKTLEKTKADSALLSNMYREQIKNNQENERKCGKLEEGVTELNEALKQERSANVYLREELKKKQQLITRLFASRESMHSSYLDGKGSISEAQREVQDARQEVQAMKQVLMGRDSQIQEVTRALMRASARVDELENQKKCLLDKFAAISGKSIPAQEVLKQFHPRVQ</sequence>
<feature type="coiled-coil region" evidence="1">
    <location>
        <begin position="337"/>
        <end position="392"/>
    </location>
</feature>
<dbReference type="VEuPathDB" id="CryptoDB:Vbra_21087"/>
<evidence type="ECO:0000313" key="2">
    <source>
        <dbReference type="EMBL" id="CEM03239.1"/>
    </source>
</evidence>
<reference evidence="2 3" key="1">
    <citation type="submission" date="2014-11" db="EMBL/GenBank/DDBJ databases">
        <authorList>
            <person name="Zhu J."/>
            <person name="Qi W."/>
            <person name="Song R."/>
        </authorList>
    </citation>
    <scope>NUCLEOTIDE SEQUENCE [LARGE SCALE GENOMIC DNA]</scope>
</reference>